<feature type="non-terminal residue" evidence="7">
    <location>
        <position position="120"/>
    </location>
</feature>
<comment type="similarity">
    <text evidence="1">Belongs to the NusB family.</text>
</comment>
<keyword evidence="2" id="KW-0889">Transcription antitermination</keyword>
<dbReference type="Pfam" id="PF01029">
    <property type="entry name" value="NusB"/>
    <property type="match status" value="1"/>
</dbReference>
<dbReference type="SUPFAM" id="SSF48013">
    <property type="entry name" value="NusB-like"/>
    <property type="match status" value="1"/>
</dbReference>
<evidence type="ECO:0000256" key="4">
    <source>
        <dbReference type="ARBA" id="ARBA00023015"/>
    </source>
</evidence>
<evidence type="ECO:0000256" key="1">
    <source>
        <dbReference type="ARBA" id="ARBA00005952"/>
    </source>
</evidence>
<evidence type="ECO:0000256" key="2">
    <source>
        <dbReference type="ARBA" id="ARBA00022814"/>
    </source>
</evidence>
<dbReference type="GO" id="GO:0005829">
    <property type="term" value="C:cytosol"/>
    <property type="evidence" value="ECO:0007669"/>
    <property type="project" value="TreeGrafter"/>
</dbReference>
<protein>
    <submittedName>
        <fullName evidence="7">Transcription termination protein NusB</fullName>
    </submittedName>
</protein>
<dbReference type="Gene3D" id="1.10.940.10">
    <property type="entry name" value="NusB-like"/>
    <property type="match status" value="1"/>
</dbReference>
<dbReference type="PANTHER" id="PTHR11078:SF3">
    <property type="entry name" value="ANTITERMINATION NUSB DOMAIN-CONTAINING PROTEIN"/>
    <property type="match status" value="1"/>
</dbReference>
<dbReference type="GO" id="GO:0003723">
    <property type="term" value="F:RNA binding"/>
    <property type="evidence" value="ECO:0007669"/>
    <property type="project" value="UniProtKB-KW"/>
</dbReference>
<gene>
    <name evidence="7" type="ORF">MNBD_NITROSPINAE03-116</name>
</gene>
<dbReference type="PANTHER" id="PTHR11078">
    <property type="entry name" value="N UTILIZATION SUBSTANCE PROTEIN B-RELATED"/>
    <property type="match status" value="1"/>
</dbReference>
<evidence type="ECO:0000256" key="5">
    <source>
        <dbReference type="ARBA" id="ARBA00023163"/>
    </source>
</evidence>
<evidence type="ECO:0000313" key="7">
    <source>
        <dbReference type="EMBL" id="VAX16889.1"/>
    </source>
</evidence>
<name>A0A3B1BFJ6_9ZZZZ</name>
<keyword evidence="3" id="KW-0694">RNA-binding</keyword>
<dbReference type="GO" id="GO:0031564">
    <property type="term" value="P:transcription antitermination"/>
    <property type="evidence" value="ECO:0007669"/>
    <property type="project" value="UniProtKB-KW"/>
</dbReference>
<dbReference type="InterPro" id="IPR006027">
    <property type="entry name" value="NusB_RsmB_TIM44"/>
</dbReference>
<proteinExistence type="inferred from homology"/>
<keyword evidence="4" id="KW-0805">Transcription regulation</keyword>
<sequence>MSSRRKSREAALKILYQAEFAHDENTDDKVAEYFAQNPSDADQREFAEILVEGVTGRQTEIDERLEKALKNWELSRLGYVERAILRLGVFEIIYQPVTPDKVAINEAIELAKTFCQGESA</sequence>
<dbReference type="EMBL" id="UOGB01000071">
    <property type="protein sequence ID" value="VAX16889.1"/>
    <property type="molecule type" value="Genomic_DNA"/>
</dbReference>
<dbReference type="NCBIfam" id="TIGR01951">
    <property type="entry name" value="nusB"/>
    <property type="match status" value="1"/>
</dbReference>
<dbReference type="InterPro" id="IPR011605">
    <property type="entry name" value="NusB_fam"/>
</dbReference>
<feature type="domain" description="NusB/RsmB/TIM44" evidence="6">
    <location>
        <begin position="5"/>
        <end position="119"/>
    </location>
</feature>
<dbReference type="AlphaFoldDB" id="A0A3B1BFJ6"/>
<reference evidence="7" key="1">
    <citation type="submission" date="2018-06" db="EMBL/GenBank/DDBJ databases">
        <authorList>
            <person name="Zhirakovskaya E."/>
        </authorList>
    </citation>
    <scope>NUCLEOTIDE SEQUENCE</scope>
</reference>
<evidence type="ECO:0000256" key="3">
    <source>
        <dbReference type="ARBA" id="ARBA00022884"/>
    </source>
</evidence>
<organism evidence="7">
    <name type="scientific">hydrothermal vent metagenome</name>
    <dbReference type="NCBI Taxonomy" id="652676"/>
    <lineage>
        <taxon>unclassified sequences</taxon>
        <taxon>metagenomes</taxon>
        <taxon>ecological metagenomes</taxon>
    </lineage>
</organism>
<dbReference type="GO" id="GO:0006353">
    <property type="term" value="P:DNA-templated transcription termination"/>
    <property type="evidence" value="ECO:0007669"/>
    <property type="project" value="InterPro"/>
</dbReference>
<accession>A0A3B1BFJ6</accession>
<evidence type="ECO:0000259" key="6">
    <source>
        <dbReference type="Pfam" id="PF01029"/>
    </source>
</evidence>
<keyword evidence="5" id="KW-0804">Transcription</keyword>
<dbReference type="InterPro" id="IPR035926">
    <property type="entry name" value="NusB-like_sf"/>
</dbReference>